<feature type="transmembrane region" description="Helical" evidence="1">
    <location>
        <begin position="94"/>
        <end position="113"/>
    </location>
</feature>
<sequence length="227" mass="25136">MKNDVKRLKNLFKKLRSDFVFKTLTGSALSSLSTLAFALYNVYLGIRYGALWNYCTAIYYAILALTKACTVYTERRLSLSFKDEAALLPIRVKACLSESVVLLIIDLTLIAPVSLMVTQQRALDYSAITAIATAAYTVYKVAVATKKYNTARKQSNMAVMTLKRINFKEAMVSVLTLQYVLVTTFGNGVDSEMLPLCASTTFFIWALLVIQSLTAVVKAVALVRCVC</sequence>
<evidence type="ECO:0000256" key="1">
    <source>
        <dbReference type="SAM" id="Phobius"/>
    </source>
</evidence>
<accession>A0A940DIA0</accession>
<feature type="transmembrane region" description="Helical" evidence="1">
    <location>
        <begin position="165"/>
        <end position="182"/>
    </location>
</feature>
<proteinExistence type="predicted"/>
<feature type="transmembrane region" description="Helical" evidence="1">
    <location>
        <begin position="125"/>
        <end position="144"/>
    </location>
</feature>
<dbReference type="EMBL" id="JADINF010000070">
    <property type="protein sequence ID" value="MBO8423965.1"/>
    <property type="molecule type" value="Genomic_DNA"/>
</dbReference>
<dbReference type="AlphaFoldDB" id="A0A940DIA0"/>
<reference evidence="2" key="2">
    <citation type="journal article" date="2021" name="PeerJ">
        <title>Extensive microbial diversity within the chicken gut microbiome revealed by metagenomics and culture.</title>
        <authorList>
            <person name="Gilroy R."/>
            <person name="Ravi A."/>
            <person name="Getino M."/>
            <person name="Pursley I."/>
            <person name="Horton D.L."/>
            <person name="Alikhan N.F."/>
            <person name="Baker D."/>
            <person name="Gharbi K."/>
            <person name="Hall N."/>
            <person name="Watson M."/>
            <person name="Adriaenssens E.M."/>
            <person name="Foster-Nyarko E."/>
            <person name="Jarju S."/>
            <person name="Secka A."/>
            <person name="Antonio M."/>
            <person name="Oren A."/>
            <person name="Chaudhuri R.R."/>
            <person name="La Ragione R."/>
            <person name="Hildebrand F."/>
            <person name="Pallen M.J."/>
        </authorList>
    </citation>
    <scope>NUCLEOTIDE SEQUENCE</scope>
    <source>
        <strain evidence="2">517</strain>
    </source>
</reference>
<protein>
    <submittedName>
        <fullName evidence="2">Uncharacterized protein</fullName>
    </submittedName>
</protein>
<gene>
    <name evidence="2" type="ORF">IAB16_02955</name>
</gene>
<keyword evidence="1" id="KW-0472">Membrane</keyword>
<keyword evidence="1" id="KW-1133">Transmembrane helix</keyword>
<reference evidence="2" key="1">
    <citation type="submission" date="2020-10" db="EMBL/GenBank/DDBJ databases">
        <authorList>
            <person name="Gilroy R."/>
        </authorList>
    </citation>
    <scope>NUCLEOTIDE SEQUENCE</scope>
    <source>
        <strain evidence="2">517</strain>
    </source>
</reference>
<evidence type="ECO:0000313" key="2">
    <source>
        <dbReference type="EMBL" id="MBO8423965.1"/>
    </source>
</evidence>
<comment type="caution">
    <text evidence="2">The sequence shown here is derived from an EMBL/GenBank/DDBJ whole genome shotgun (WGS) entry which is preliminary data.</text>
</comment>
<dbReference type="Proteomes" id="UP000727857">
    <property type="component" value="Unassembled WGS sequence"/>
</dbReference>
<feature type="transmembrane region" description="Helical" evidence="1">
    <location>
        <begin position="202"/>
        <end position="223"/>
    </location>
</feature>
<keyword evidence="1" id="KW-0812">Transmembrane</keyword>
<feature type="transmembrane region" description="Helical" evidence="1">
    <location>
        <begin position="20"/>
        <end position="39"/>
    </location>
</feature>
<name>A0A940DIA0_9FIRM</name>
<feature type="transmembrane region" description="Helical" evidence="1">
    <location>
        <begin position="51"/>
        <end position="73"/>
    </location>
</feature>
<evidence type="ECO:0000313" key="3">
    <source>
        <dbReference type="Proteomes" id="UP000727857"/>
    </source>
</evidence>
<organism evidence="2 3">
    <name type="scientific">Candidatus Stercoripulliclostridium pullicola</name>
    <dbReference type="NCBI Taxonomy" id="2840953"/>
    <lineage>
        <taxon>Bacteria</taxon>
        <taxon>Bacillati</taxon>
        <taxon>Bacillota</taxon>
        <taxon>Clostridia</taxon>
        <taxon>Eubacteriales</taxon>
        <taxon>Candidatus Stercoripulliclostridium</taxon>
    </lineage>
</organism>